<feature type="compositionally biased region" description="Basic and acidic residues" evidence="1">
    <location>
        <begin position="14"/>
        <end position="24"/>
    </location>
</feature>
<evidence type="ECO:0000313" key="3">
    <source>
        <dbReference type="Proteomes" id="UP000016496"/>
    </source>
</evidence>
<organism evidence="2 3">
    <name type="scientific">Bacteroides pyogenes F0041</name>
    <dbReference type="NCBI Taxonomy" id="1321819"/>
    <lineage>
        <taxon>Bacteria</taxon>
        <taxon>Pseudomonadati</taxon>
        <taxon>Bacteroidota</taxon>
        <taxon>Bacteroidia</taxon>
        <taxon>Bacteroidales</taxon>
        <taxon>Bacteroidaceae</taxon>
        <taxon>Bacteroides</taxon>
    </lineage>
</organism>
<reference evidence="2 3" key="1">
    <citation type="submission" date="2013-08" db="EMBL/GenBank/DDBJ databases">
        <authorList>
            <person name="Weinstock G."/>
            <person name="Sodergren E."/>
            <person name="Wylie T."/>
            <person name="Fulton L."/>
            <person name="Fulton R."/>
            <person name="Fronick C."/>
            <person name="O'Laughlin M."/>
            <person name="Godfrey J."/>
            <person name="Miner T."/>
            <person name="Herter B."/>
            <person name="Appelbaum E."/>
            <person name="Cordes M."/>
            <person name="Lek S."/>
            <person name="Wollam A."/>
            <person name="Pepin K.H."/>
            <person name="Palsikar V.B."/>
            <person name="Mitreva M."/>
            <person name="Wilson R.K."/>
        </authorList>
    </citation>
    <scope>NUCLEOTIDE SEQUENCE [LARGE SCALE GENOMIC DNA]</scope>
    <source>
        <strain evidence="2 3">F0041</strain>
    </source>
</reference>
<comment type="caution">
    <text evidence="2">The sequence shown here is derived from an EMBL/GenBank/DDBJ whole genome shotgun (WGS) entry which is preliminary data.</text>
</comment>
<protein>
    <submittedName>
        <fullName evidence="2">Uncharacterized protein</fullName>
    </submittedName>
</protein>
<dbReference type="Proteomes" id="UP000016496">
    <property type="component" value="Unassembled WGS sequence"/>
</dbReference>
<evidence type="ECO:0000256" key="1">
    <source>
        <dbReference type="SAM" id="MobiDB-lite"/>
    </source>
</evidence>
<proteinExistence type="predicted"/>
<dbReference type="EMBL" id="AWSV01000173">
    <property type="protein sequence ID" value="ERI81165.1"/>
    <property type="molecule type" value="Genomic_DNA"/>
</dbReference>
<sequence length="40" mass="4434">MFYSSPVRQTNKTQPKDECDTNGRRIDFAKKQAKVCGAGG</sequence>
<name>U2C9G1_9BACE</name>
<evidence type="ECO:0000313" key="2">
    <source>
        <dbReference type="EMBL" id="ERI81165.1"/>
    </source>
</evidence>
<gene>
    <name evidence="2" type="ORF">HMPREF1981_03385</name>
</gene>
<dbReference type="AlphaFoldDB" id="U2C9G1"/>
<dbReference type="HOGENOM" id="CLU_3285202_0_0_10"/>
<accession>U2C9G1</accession>
<dbReference type="PATRIC" id="fig|1321819.3.peg.3120"/>
<feature type="region of interest" description="Disordered" evidence="1">
    <location>
        <begin position="1"/>
        <end position="24"/>
    </location>
</feature>
<feature type="compositionally biased region" description="Polar residues" evidence="1">
    <location>
        <begin position="1"/>
        <end position="13"/>
    </location>
</feature>